<accession>X1W128</accession>
<proteinExistence type="predicted"/>
<dbReference type="EMBL" id="BARW01035552">
    <property type="protein sequence ID" value="GAJ21230.1"/>
    <property type="molecule type" value="Genomic_DNA"/>
</dbReference>
<gene>
    <name evidence="1" type="ORF">S12H4_55425</name>
</gene>
<name>X1W128_9ZZZZ</name>
<feature type="non-terminal residue" evidence="1">
    <location>
        <position position="1"/>
    </location>
</feature>
<comment type="caution">
    <text evidence="1">The sequence shown here is derived from an EMBL/GenBank/DDBJ whole genome shotgun (WGS) entry which is preliminary data.</text>
</comment>
<sequence>SKVICNYSALFRKYSVKHVIASSEGAWQSLEIASSILRILSQ</sequence>
<reference evidence="1" key="1">
    <citation type="journal article" date="2014" name="Front. Microbiol.">
        <title>High frequency of phylogenetically diverse reductive dehalogenase-homologous genes in deep subseafloor sedimentary metagenomes.</title>
        <authorList>
            <person name="Kawai M."/>
            <person name="Futagami T."/>
            <person name="Toyoda A."/>
            <person name="Takaki Y."/>
            <person name="Nishi S."/>
            <person name="Hori S."/>
            <person name="Arai W."/>
            <person name="Tsubouchi T."/>
            <person name="Morono Y."/>
            <person name="Uchiyama I."/>
            <person name="Ito T."/>
            <person name="Fujiyama A."/>
            <person name="Inagaki F."/>
            <person name="Takami H."/>
        </authorList>
    </citation>
    <scope>NUCLEOTIDE SEQUENCE</scope>
    <source>
        <strain evidence="1">Expedition CK06-06</strain>
    </source>
</reference>
<dbReference type="AlphaFoldDB" id="X1W128"/>
<evidence type="ECO:0000313" key="1">
    <source>
        <dbReference type="EMBL" id="GAJ21230.1"/>
    </source>
</evidence>
<protein>
    <submittedName>
        <fullName evidence="1">Uncharacterized protein</fullName>
    </submittedName>
</protein>
<organism evidence="1">
    <name type="scientific">marine sediment metagenome</name>
    <dbReference type="NCBI Taxonomy" id="412755"/>
    <lineage>
        <taxon>unclassified sequences</taxon>
        <taxon>metagenomes</taxon>
        <taxon>ecological metagenomes</taxon>
    </lineage>
</organism>